<accession>A0A150N8P2</accession>
<dbReference type="AlphaFoldDB" id="A0A150N8P2"/>
<gene>
    <name evidence="2" type="ORF">B4110_3556</name>
</gene>
<dbReference type="EMBL" id="LQYW01000002">
    <property type="protein sequence ID" value="KYD33083.1"/>
    <property type="molecule type" value="Genomic_DNA"/>
</dbReference>
<dbReference type="Proteomes" id="UP000075324">
    <property type="component" value="Unassembled WGS sequence"/>
</dbReference>
<dbReference type="PATRIC" id="fig|153151.4.peg.681"/>
<evidence type="ECO:0000313" key="2">
    <source>
        <dbReference type="EMBL" id="KYD33083.1"/>
    </source>
</evidence>
<protein>
    <submittedName>
        <fullName evidence="2">Uncharacterized protein</fullName>
    </submittedName>
</protein>
<organism evidence="2 3">
    <name type="scientific">Parageobacillus toebii</name>
    <dbReference type="NCBI Taxonomy" id="153151"/>
    <lineage>
        <taxon>Bacteria</taxon>
        <taxon>Bacillati</taxon>
        <taxon>Bacillota</taxon>
        <taxon>Bacilli</taxon>
        <taxon>Bacillales</taxon>
        <taxon>Anoxybacillaceae</taxon>
        <taxon>Parageobacillus</taxon>
    </lineage>
</organism>
<feature type="region of interest" description="Disordered" evidence="1">
    <location>
        <begin position="53"/>
        <end position="93"/>
    </location>
</feature>
<sequence>MVFYSKRKKACTGRFFAFKAILAFFFPQRCNERLPGVAPHGCGMNRLTPASLSEPSAGLRRLQPDCHRQGGGQRRRPARAWGLSDMGGLGVSL</sequence>
<evidence type="ECO:0000256" key="1">
    <source>
        <dbReference type="SAM" id="MobiDB-lite"/>
    </source>
</evidence>
<evidence type="ECO:0000313" key="3">
    <source>
        <dbReference type="Proteomes" id="UP000075324"/>
    </source>
</evidence>
<proteinExistence type="predicted"/>
<name>A0A150N8P2_9BACL</name>
<reference evidence="2 3" key="1">
    <citation type="submission" date="2016-01" db="EMBL/GenBank/DDBJ databases">
        <title>Draft Genome Sequences of Seven Thermophilic Sporeformers Isolated from Foods.</title>
        <authorList>
            <person name="Berendsen E.M."/>
            <person name="Wells-Bennik M.H."/>
            <person name="Krawcyk A.O."/>
            <person name="De Jong A."/>
            <person name="Holsappel S."/>
            <person name="Eijlander R.T."/>
            <person name="Kuipers O.P."/>
        </authorList>
    </citation>
    <scope>NUCLEOTIDE SEQUENCE [LARGE SCALE GENOMIC DNA]</scope>
    <source>
        <strain evidence="2 3">B4110</strain>
    </source>
</reference>
<comment type="caution">
    <text evidence="2">The sequence shown here is derived from an EMBL/GenBank/DDBJ whole genome shotgun (WGS) entry which is preliminary data.</text>
</comment>